<dbReference type="Proteomes" id="UP000006038">
    <property type="component" value="Chromosome 8"/>
</dbReference>
<feature type="compositionally biased region" description="Low complexity" evidence="1">
    <location>
        <begin position="27"/>
        <end position="44"/>
    </location>
</feature>
<dbReference type="AlphaFoldDB" id="J3MSF2"/>
<feature type="region of interest" description="Disordered" evidence="1">
    <location>
        <begin position="1"/>
        <end position="96"/>
    </location>
</feature>
<keyword evidence="3" id="KW-1185">Reference proteome</keyword>
<protein>
    <submittedName>
        <fullName evidence="2">Uncharacterized protein</fullName>
    </submittedName>
</protein>
<feature type="compositionally biased region" description="Polar residues" evidence="1">
    <location>
        <begin position="45"/>
        <end position="54"/>
    </location>
</feature>
<dbReference type="EnsemblPlants" id="OB08G20310.1">
    <property type="protein sequence ID" value="OB08G20310.1"/>
    <property type="gene ID" value="OB08G20310"/>
</dbReference>
<reference evidence="2" key="1">
    <citation type="journal article" date="2013" name="Nat. Commun.">
        <title>Whole-genome sequencing of Oryza brachyantha reveals mechanisms underlying Oryza genome evolution.</title>
        <authorList>
            <person name="Chen J."/>
            <person name="Huang Q."/>
            <person name="Gao D."/>
            <person name="Wang J."/>
            <person name="Lang Y."/>
            <person name="Liu T."/>
            <person name="Li B."/>
            <person name="Bai Z."/>
            <person name="Luis Goicoechea J."/>
            <person name="Liang C."/>
            <person name="Chen C."/>
            <person name="Zhang W."/>
            <person name="Sun S."/>
            <person name="Liao Y."/>
            <person name="Zhang X."/>
            <person name="Yang L."/>
            <person name="Song C."/>
            <person name="Wang M."/>
            <person name="Shi J."/>
            <person name="Liu G."/>
            <person name="Liu J."/>
            <person name="Zhou H."/>
            <person name="Zhou W."/>
            <person name="Yu Q."/>
            <person name="An N."/>
            <person name="Chen Y."/>
            <person name="Cai Q."/>
            <person name="Wang B."/>
            <person name="Liu B."/>
            <person name="Min J."/>
            <person name="Huang Y."/>
            <person name="Wu H."/>
            <person name="Li Z."/>
            <person name="Zhang Y."/>
            <person name="Yin Y."/>
            <person name="Song W."/>
            <person name="Jiang J."/>
            <person name="Jackson S.A."/>
            <person name="Wing R.A."/>
            <person name="Wang J."/>
            <person name="Chen M."/>
        </authorList>
    </citation>
    <scope>NUCLEOTIDE SEQUENCE [LARGE SCALE GENOMIC DNA]</scope>
    <source>
        <strain evidence="2">cv. IRGC 101232</strain>
    </source>
</reference>
<dbReference type="HOGENOM" id="CLU_158230_0_0_1"/>
<accession>J3MSF2</accession>
<evidence type="ECO:0000313" key="2">
    <source>
        <dbReference type="EnsemblPlants" id="OB08G20310.1"/>
    </source>
</evidence>
<sequence length="96" mass="10074">MSSYYSGVRNSVPPQQGTRFVGSSYDANNSQSTASSYASSKSTTGRVPTQYSDYRSSKPADQCYINSIGSQGQKLGGGGAKSSKGLTTNKYPPLKG</sequence>
<evidence type="ECO:0000313" key="3">
    <source>
        <dbReference type="Proteomes" id="UP000006038"/>
    </source>
</evidence>
<proteinExistence type="predicted"/>
<reference evidence="2" key="2">
    <citation type="submission" date="2013-04" db="UniProtKB">
        <authorList>
            <consortium name="EnsemblPlants"/>
        </authorList>
    </citation>
    <scope>IDENTIFICATION</scope>
</reference>
<feature type="compositionally biased region" description="Polar residues" evidence="1">
    <location>
        <begin position="1"/>
        <end position="18"/>
    </location>
</feature>
<dbReference type="Gramene" id="OB08G20310.1">
    <property type="protein sequence ID" value="OB08G20310.1"/>
    <property type="gene ID" value="OB08G20310"/>
</dbReference>
<evidence type="ECO:0000256" key="1">
    <source>
        <dbReference type="SAM" id="MobiDB-lite"/>
    </source>
</evidence>
<dbReference type="OMA" id="GVGYYDK"/>
<organism evidence="2">
    <name type="scientific">Oryza brachyantha</name>
    <name type="common">malo sina</name>
    <dbReference type="NCBI Taxonomy" id="4533"/>
    <lineage>
        <taxon>Eukaryota</taxon>
        <taxon>Viridiplantae</taxon>
        <taxon>Streptophyta</taxon>
        <taxon>Embryophyta</taxon>
        <taxon>Tracheophyta</taxon>
        <taxon>Spermatophyta</taxon>
        <taxon>Magnoliopsida</taxon>
        <taxon>Liliopsida</taxon>
        <taxon>Poales</taxon>
        <taxon>Poaceae</taxon>
        <taxon>BOP clade</taxon>
        <taxon>Oryzoideae</taxon>
        <taxon>Oryzeae</taxon>
        <taxon>Oryzinae</taxon>
        <taxon>Oryza</taxon>
    </lineage>
</organism>
<name>J3MSF2_ORYBR</name>